<name>A0A0F4LU27_9LACO</name>
<sequence length="181" mass="18952">MRALGYVECLGLSGAIVAADKMLKTAEIELKTIQNTKGNGWITLEIAGDIAAVKVAVDSVKQDLPKVFVSAAVFGSPAPGLDSLGATDVFQSAVAANANNHSDTQLATDPKSETSNETTITQEPSVDSSVVDSEVDATDVNENTSAATKTATCNLCGDPNCPRKLGEPHKMCIHYDELNNK</sequence>
<dbReference type="PATRIC" id="fig|1218492.5.peg.586"/>
<dbReference type="InterPro" id="IPR000249">
    <property type="entry name" value="BMC_dom"/>
</dbReference>
<dbReference type="SUPFAM" id="SSF143414">
    <property type="entry name" value="CcmK-like"/>
    <property type="match status" value="1"/>
</dbReference>
<evidence type="ECO:0000256" key="3">
    <source>
        <dbReference type="SAM" id="MobiDB-lite"/>
    </source>
</evidence>
<evidence type="ECO:0000313" key="5">
    <source>
        <dbReference type="EMBL" id="KJY62262.1"/>
    </source>
</evidence>
<dbReference type="RefSeq" id="WP_046315867.1">
    <property type="nucleotide sequence ID" value="NZ_JBHSZT010000001.1"/>
</dbReference>
<feature type="region of interest" description="Disordered" evidence="3">
    <location>
        <begin position="101"/>
        <end position="129"/>
    </location>
</feature>
<keyword evidence="6" id="KW-1185">Reference proteome</keyword>
<reference evidence="5 6" key="1">
    <citation type="submission" date="2015-01" db="EMBL/GenBank/DDBJ databases">
        <title>Comparative genomics of the lactic acid bacteria isolated from the honey bee gut.</title>
        <authorList>
            <person name="Ellegaard K.M."/>
            <person name="Tamarit D."/>
            <person name="Javelind E."/>
            <person name="Olofsson T."/>
            <person name="Andersson S.G."/>
            <person name="Vasquez A."/>
        </authorList>
    </citation>
    <scope>NUCLEOTIDE SEQUENCE [LARGE SCALE GENOMIC DNA]</scope>
    <source>
        <strain evidence="5 6">Bin4</strain>
    </source>
</reference>
<dbReference type="InterPro" id="IPR050575">
    <property type="entry name" value="BMC_shell"/>
</dbReference>
<dbReference type="InterPro" id="IPR037233">
    <property type="entry name" value="CcmK-like_sf"/>
</dbReference>
<protein>
    <submittedName>
        <fullName evidence="5">Bacterial microcompartments protein</fullName>
    </submittedName>
</protein>
<gene>
    <name evidence="5" type="ORF">JG30_04620</name>
</gene>
<organism evidence="5 6">
    <name type="scientific">Bombilactobacillus mellifer</name>
    <dbReference type="NCBI Taxonomy" id="1218492"/>
    <lineage>
        <taxon>Bacteria</taxon>
        <taxon>Bacillati</taxon>
        <taxon>Bacillota</taxon>
        <taxon>Bacilli</taxon>
        <taxon>Lactobacillales</taxon>
        <taxon>Lactobacillaceae</taxon>
        <taxon>Bombilactobacillus</taxon>
    </lineage>
</organism>
<comment type="caution">
    <text evidence="5">The sequence shown here is derived from an EMBL/GenBank/DDBJ whole genome shotgun (WGS) entry which is preliminary data.</text>
</comment>
<dbReference type="PANTHER" id="PTHR33941:SF11">
    <property type="entry name" value="BACTERIAL MICROCOMPARTMENT SHELL PROTEIN PDUJ"/>
    <property type="match status" value="1"/>
</dbReference>
<feature type="domain" description="Bacterial microcompartment" evidence="4">
    <location>
        <begin position="2"/>
        <end position="77"/>
    </location>
</feature>
<dbReference type="PANTHER" id="PTHR33941">
    <property type="entry name" value="PROPANEDIOL UTILIZATION PROTEIN PDUA"/>
    <property type="match status" value="1"/>
</dbReference>
<evidence type="ECO:0000259" key="4">
    <source>
        <dbReference type="SMART" id="SM00877"/>
    </source>
</evidence>
<keyword evidence="2" id="KW-1283">Bacterial microcompartment</keyword>
<dbReference type="AlphaFoldDB" id="A0A0F4LU27"/>
<dbReference type="Proteomes" id="UP000033558">
    <property type="component" value="Unassembled WGS sequence"/>
</dbReference>
<accession>A0A0F4LU27</accession>
<evidence type="ECO:0000313" key="6">
    <source>
        <dbReference type="Proteomes" id="UP000033558"/>
    </source>
</evidence>
<evidence type="ECO:0000256" key="1">
    <source>
        <dbReference type="ARBA" id="ARBA00024322"/>
    </source>
</evidence>
<feature type="compositionally biased region" description="Polar residues" evidence="3">
    <location>
        <begin position="101"/>
        <end position="124"/>
    </location>
</feature>
<dbReference type="OrthoDB" id="9812608at2"/>
<dbReference type="SMART" id="SM00877">
    <property type="entry name" value="BMC"/>
    <property type="match status" value="1"/>
</dbReference>
<dbReference type="GO" id="GO:0031469">
    <property type="term" value="C:bacterial microcompartment"/>
    <property type="evidence" value="ECO:0007669"/>
    <property type="project" value="UniProtKB-SubCell"/>
</dbReference>
<proteinExistence type="predicted"/>
<dbReference type="Gene3D" id="3.30.70.1710">
    <property type="match status" value="1"/>
</dbReference>
<dbReference type="Pfam" id="PF00936">
    <property type="entry name" value="BMC"/>
    <property type="match status" value="1"/>
</dbReference>
<dbReference type="STRING" id="1218492.JG30_04620"/>
<dbReference type="EMBL" id="JXJQ01000006">
    <property type="protein sequence ID" value="KJY62262.1"/>
    <property type="molecule type" value="Genomic_DNA"/>
</dbReference>
<dbReference type="HOGENOM" id="CLU_064903_3_3_9"/>
<evidence type="ECO:0000256" key="2">
    <source>
        <dbReference type="ARBA" id="ARBA00024446"/>
    </source>
</evidence>
<comment type="subcellular location">
    <subcellularLocation>
        <location evidence="1">Bacterial microcompartment</location>
    </subcellularLocation>
</comment>